<keyword evidence="2" id="KW-0677">Repeat</keyword>
<proteinExistence type="predicted"/>
<dbReference type="PROSITE" id="PS50097">
    <property type="entry name" value="BTB"/>
    <property type="match status" value="1"/>
</dbReference>
<dbReference type="SMART" id="SM00225">
    <property type="entry name" value="BTB"/>
    <property type="match status" value="1"/>
</dbReference>
<dbReference type="InterPro" id="IPR052392">
    <property type="entry name" value="Kelch-BTB_domain-containing"/>
</dbReference>
<evidence type="ECO:0000256" key="1">
    <source>
        <dbReference type="ARBA" id="ARBA00022441"/>
    </source>
</evidence>
<dbReference type="PANTHER" id="PTHR46375">
    <property type="entry name" value="KELCH REPEAT AND BTB DOMAIN-CONTAINING PROTEIN 13-RELATED"/>
    <property type="match status" value="1"/>
</dbReference>
<dbReference type="InterPro" id="IPR006652">
    <property type="entry name" value="Kelch_1"/>
</dbReference>
<dbReference type="InterPro" id="IPR000210">
    <property type="entry name" value="BTB/POZ_dom"/>
</dbReference>
<dbReference type="Pfam" id="PF01344">
    <property type="entry name" value="Kelch_1"/>
    <property type="match status" value="2"/>
</dbReference>
<protein>
    <submittedName>
        <fullName evidence="4">Kelch repeat and BTB domain-containing protein 13</fullName>
    </submittedName>
</protein>
<evidence type="ECO:0000259" key="3">
    <source>
        <dbReference type="PROSITE" id="PS50097"/>
    </source>
</evidence>
<organism evidence="4 5">
    <name type="scientific">Merluccius polli</name>
    <name type="common">Benguela hake</name>
    <name type="synonym">Merluccius cadenati</name>
    <dbReference type="NCBI Taxonomy" id="89951"/>
    <lineage>
        <taxon>Eukaryota</taxon>
        <taxon>Metazoa</taxon>
        <taxon>Chordata</taxon>
        <taxon>Craniata</taxon>
        <taxon>Vertebrata</taxon>
        <taxon>Euteleostomi</taxon>
        <taxon>Actinopterygii</taxon>
        <taxon>Neopterygii</taxon>
        <taxon>Teleostei</taxon>
        <taxon>Neoteleostei</taxon>
        <taxon>Acanthomorphata</taxon>
        <taxon>Zeiogadaria</taxon>
        <taxon>Gadariae</taxon>
        <taxon>Gadiformes</taxon>
        <taxon>Gadoidei</taxon>
        <taxon>Merlucciidae</taxon>
        <taxon>Merluccius</taxon>
    </lineage>
</organism>
<dbReference type="Proteomes" id="UP001174136">
    <property type="component" value="Unassembled WGS sequence"/>
</dbReference>
<keyword evidence="1" id="KW-0880">Kelch repeat</keyword>
<accession>A0AA47NU02</accession>
<dbReference type="SMART" id="SM00612">
    <property type="entry name" value="Kelch"/>
    <property type="match status" value="2"/>
</dbReference>
<dbReference type="InterPro" id="IPR015915">
    <property type="entry name" value="Kelch-typ_b-propeller"/>
</dbReference>
<dbReference type="Gene3D" id="2.120.10.80">
    <property type="entry name" value="Kelch-type beta propeller"/>
    <property type="match status" value="1"/>
</dbReference>
<dbReference type="InterPro" id="IPR011333">
    <property type="entry name" value="SKP1/BTB/POZ_sf"/>
</dbReference>
<keyword evidence="5" id="KW-1185">Reference proteome</keyword>
<dbReference type="Gene3D" id="3.30.710.10">
    <property type="entry name" value="Potassium Channel Kv1.1, Chain A"/>
    <property type="match status" value="1"/>
</dbReference>
<evidence type="ECO:0000313" key="5">
    <source>
        <dbReference type="Proteomes" id="UP001174136"/>
    </source>
</evidence>
<reference evidence="4" key="1">
    <citation type="journal article" date="2023" name="Front. Mar. Sci.">
        <title>A new Merluccius polli reference genome to investigate the effects of global change in West African waters.</title>
        <authorList>
            <person name="Mateo J.L."/>
            <person name="Blanco-Fernandez C."/>
            <person name="Garcia-Vazquez E."/>
            <person name="Machado-Schiaffino G."/>
        </authorList>
    </citation>
    <scope>NUCLEOTIDE SEQUENCE</scope>
    <source>
        <strain evidence="4">C29</strain>
        <tissue evidence="4">Fin</tissue>
    </source>
</reference>
<dbReference type="SUPFAM" id="SSF117281">
    <property type="entry name" value="Kelch motif"/>
    <property type="match status" value="1"/>
</dbReference>
<dbReference type="EMBL" id="JAOPHQ010004611">
    <property type="protein sequence ID" value="KAK0138481.1"/>
    <property type="molecule type" value="Genomic_DNA"/>
</dbReference>
<sequence length="570" mass="61767">MAVCGDHVDHGGDQGCSRVDHGGDQGCGRVDHGGDQGCSRCGRVDHGGDQGCSRCGRVDHGGDQGCSRCGRVDHGGDQGCSRVDHGGDQGCSRVDHGGDQGCSRCGRVDHGGDQGCSRCGRVDHGGERVTVVVEDTSFSAEKSLLVHHCGYFQALFRSGMRESRRGQVHLRNLCARSFLLAMHVFQGERPLILDADHIQETVECAAFLQAASLTKHLTDLLDSHNCLLMFHSAAAFGLADLSHAAALFIRDMYQELEAEVSETLPPELASQVRSLSPSVLVAVGAHAPCTAGDTAASRTLCYLDEEEDVWKVLTNLPPQASTSMAGVTVLDNKLYVVGGVQGIQKQPMDLCFCYSVEDNVWSTIACPAQLRYNFPLIGLDGRLLAIGGESKHASMSSVETFHVRTGKWTFSARLPRPAAGAACTKTLGRVFVCLWKPMETTEIFEYSSGREEWSPVATLVRRQSYGHCLVGHRDRLYVVRNGPSDDFLRCLLDCYSLSSGQWTALPGHFPNSKGSLFTAVVRGDSVLTLSRSGTQEYWVQDTTWRPRGQKKGFPRSGSLCTFLLRLPSAV</sequence>
<dbReference type="SUPFAM" id="SSF54695">
    <property type="entry name" value="POZ domain"/>
    <property type="match status" value="1"/>
</dbReference>
<dbReference type="Pfam" id="PF00651">
    <property type="entry name" value="BTB"/>
    <property type="match status" value="1"/>
</dbReference>
<dbReference type="AlphaFoldDB" id="A0AA47NU02"/>
<evidence type="ECO:0000313" key="4">
    <source>
        <dbReference type="EMBL" id="KAK0138481.1"/>
    </source>
</evidence>
<evidence type="ECO:0000256" key="2">
    <source>
        <dbReference type="ARBA" id="ARBA00022737"/>
    </source>
</evidence>
<name>A0AA47NU02_MERPO</name>
<gene>
    <name evidence="4" type="primary">Kbtbd13_1</name>
    <name evidence="4" type="ORF">N1851_024989</name>
</gene>
<feature type="domain" description="BTB" evidence="3">
    <location>
        <begin position="127"/>
        <end position="194"/>
    </location>
</feature>
<dbReference type="PANTHER" id="PTHR46375:SF3">
    <property type="entry name" value="KELCH REPEAT AND BTB DOMAIN-CONTAINING PROTEIN 13"/>
    <property type="match status" value="1"/>
</dbReference>
<comment type="caution">
    <text evidence="4">The sequence shown here is derived from an EMBL/GenBank/DDBJ whole genome shotgun (WGS) entry which is preliminary data.</text>
</comment>